<feature type="compositionally biased region" description="Basic and acidic residues" evidence="1">
    <location>
        <begin position="74"/>
        <end position="85"/>
    </location>
</feature>
<dbReference type="HOGENOM" id="CLU_2513222_0_0_1"/>
<feature type="region of interest" description="Disordered" evidence="1">
    <location>
        <begin position="1"/>
        <end position="85"/>
    </location>
</feature>
<feature type="compositionally biased region" description="Polar residues" evidence="1">
    <location>
        <begin position="21"/>
        <end position="32"/>
    </location>
</feature>
<dbReference type="AlphaFoldDB" id="S3C487"/>
<proteinExistence type="predicted"/>
<evidence type="ECO:0000313" key="2">
    <source>
        <dbReference type="EMBL" id="EPE08314.1"/>
    </source>
</evidence>
<name>S3C487_OPHP1</name>
<dbReference type="Proteomes" id="UP000016923">
    <property type="component" value="Unassembled WGS sequence"/>
</dbReference>
<sequence length="85" mass="9608">MADCQDIAADGHRGQGAHEASWQQDGTVQNATAGLEQKQPDPSRRERREERKDKTRGKEKQEPKTRASWVASPRLHEEETRASTV</sequence>
<accession>S3C487</accession>
<organism evidence="2 3">
    <name type="scientific">Ophiostoma piceae (strain UAMH 11346)</name>
    <name type="common">Sap stain fungus</name>
    <dbReference type="NCBI Taxonomy" id="1262450"/>
    <lineage>
        <taxon>Eukaryota</taxon>
        <taxon>Fungi</taxon>
        <taxon>Dikarya</taxon>
        <taxon>Ascomycota</taxon>
        <taxon>Pezizomycotina</taxon>
        <taxon>Sordariomycetes</taxon>
        <taxon>Sordariomycetidae</taxon>
        <taxon>Ophiostomatales</taxon>
        <taxon>Ophiostomataceae</taxon>
        <taxon>Ophiostoma</taxon>
    </lineage>
</organism>
<evidence type="ECO:0000313" key="3">
    <source>
        <dbReference type="Proteomes" id="UP000016923"/>
    </source>
</evidence>
<feature type="compositionally biased region" description="Basic and acidic residues" evidence="1">
    <location>
        <begin position="38"/>
        <end position="65"/>
    </location>
</feature>
<dbReference type="EMBL" id="KE148149">
    <property type="protein sequence ID" value="EPE08314.1"/>
    <property type="molecule type" value="Genomic_DNA"/>
</dbReference>
<protein>
    <submittedName>
        <fullName evidence="2">Uncharacterized protein</fullName>
    </submittedName>
</protein>
<reference evidence="2 3" key="1">
    <citation type="journal article" date="2013" name="BMC Genomics">
        <title>The genome and transcriptome of the pine saprophyte Ophiostoma piceae, and a comparison with the bark beetle-associated pine pathogen Grosmannia clavigera.</title>
        <authorList>
            <person name="Haridas S."/>
            <person name="Wang Y."/>
            <person name="Lim L."/>
            <person name="Massoumi Alamouti S."/>
            <person name="Jackman S."/>
            <person name="Docking R."/>
            <person name="Robertson G."/>
            <person name="Birol I."/>
            <person name="Bohlmann J."/>
            <person name="Breuil C."/>
        </authorList>
    </citation>
    <scope>NUCLEOTIDE SEQUENCE [LARGE SCALE GENOMIC DNA]</scope>
    <source>
        <strain evidence="2 3">UAMH 11346</strain>
    </source>
</reference>
<dbReference type="VEuPathDB" id="FungiDB:F503_01097"/>
<gene>
    <name evidence="2" type="ORF">F503_01097</name>
</gene>
<keyword evidence="3" id="KW-1185">Reference proteome</keyword>
<evidence type="ECO:0000256" key="1">
    <source>
        <dbReference type="SAM" id="MobiDB-lite"/>
    </source>
</evidence>